<evidence type="ECO:0008006" key="3">
    <source>
        <dbReference type="Google" id="ProtNLM"/>
    </source>
</evidence>
<dbReference type="RefSeq" id="WP_406698756.1">
    <property type="nucleotide sequence ID" value="NZ_CP155447.1"/>
</dbReference>
<accession>A0AAU7CL77</accession>
<evidence type="ECO:0000256" key="1">
    <source>
        <dbReference type="SAM" id="SignalP"/>
    </source>
</evidence>
<feature type="chain" id="PRO_5043716885" description="Peptidylprolyl isomerase" evidence="1">
    <location>
        <begin position="21"/>
        <end position="170"/>
    </location>
</feature>
<gene>
    <name evidence="2" type="ORF">V5E97_07705</name>
</gene>
<reference evidence="2" key="1">
    <citation type="submission" date="2024-05" db="EMBL/GenBank/DDBJ databases">
        <title>Planctomycetes of the genus Singulisphaera possess chitinolytic capabilities.</title>
        <authorList>
            <person name="Ivanova A."/>
        </authorList>
    </citation>
    <scope>NUCLEOTIDE SEQUENCE</scope>
    <source>
        <strain evidence="2">Ch08T</strain>
    </source>
</reference>
<evidence type="ECO:0000313" key="2">
    <source>
        <dbReference type="EMBL" id="XBH05906.1"/>
    </source>
</evidence>
<dbReference type="PROSITE" id="PS51257">
    <property type="entry name" value="PROKAR_LIPOPROTEIN"/>
    <property type="match status" value="1"/>
</dbReference>
<dbReference type="AlphaFoldDB" id="A0AAU7CL77"/>
<feature type="signal peptide" evidence="1">
    <location>
        <begin position="1"/>
        <end position="20"/>
    </location>
</feature>
<keyword evidence="1" id="KW-0732">Signal</keyword>
<sequence>MTRLPRAIRLLWLIPLLAFAGCNGGEEVTKQSIAKARKVWSQAGIDDYDLDWTSAGTNNAYYRVTVRNGRVRRLEQVLPDGRTVELHPGKPEYFGVDGLFLTMAEEHAQLGTDRPFGQAKGSKAVLLFTPDLKYGYPRSYRRDIVGATLPVAIDVVRFVPNPPRSKPSLQ</sequence>
<organism evidence="2">
    <name type="scientific">Singulisphaera sp. Ch08</name>
    <dbReference type="NCBI Taxonomy" id="3120278"/>
    <lineage>
        <taxon>Bacteria</taxon>
        <taxon>Pseudomonadati</taxon>
        <taxon>Planctomycetota</taxon>
        <taxon>Planctomycetia</taxon>
        <taxon>Isosphaerales</taxon>
        <taxon>Isosphaeraceae</taxon>
        <taxon>Singulisphaera</taxon>
    </lineage>
</organism>
<name>A0AAU7CL77_9BACT</name>
<proteinExistence type="predicted"/>
<protein>
    <recommendedName>
        <fullName evidence="3">Peptidylprolyl isomerase</fullName>
    </recommendedName>
</protein>
<dbReference type="EMBL" id="CP155447">
    <property type="protein sequence ID" value="XBH05906.1"/>
    <property type="molecule type" value="Genomic_DNA"/>
</dbReference>